<keyword evidence="2" id="KW-0560">Oxidoreductase</keyword>
<evidence type="ECO:0000313" key="4">
    <source>
        <dbReference type="Proteomes" id="UP000557688"/>
    </source>
</evidence>
<reference evidence="2 4" key="2">
    <citation type="submission" date="2020-08" db="EMBL/GenBank/DDBJ databases">
        <title>Genomic Encyclopedia of Type Strains, Phase III (KMG-III): the genomes of soil and plant-associated and newly described type strains.</title>
        <authorList>
            <person name="Whitman W."/>
        </authorList>
    </citation>
    <scope>NUCLEOTIDE SEQUENCE [LARGE SCALE GENOMIC DNA]</scope>
    <source>
        <strain evidence="2 4">CECT 8088</strain>
    </source>
</reference>
<dbReference type="Pfam" id="PF01370">
    <property type="entry name" value="Epimerase"/>
    <property type="match status" value="1"/>
</dbReference>
<dbReference type="GO" id="GO:0005737">
    <property type="term" value="C:cytoplasm"/>
    <property type="evidence" value="ECO:0007669"/>
    <property type="project" value="TreeGrafter"/>
</dbReference>
<accession>A0A839UYG1</accession>
<gene>
    <name evidence="2" type="ORF">FHR90_000157</name>
    <name evidence="3" type="ORF">HUK83_13225</name>
</gene>
<dbReference type="GO" id="GO:0045552">
    <property type="term" value="F:dihydroflavanol 4-reductase activity"/>
    <property type="evidence" value="ECO:0007669"/>
    <property type="project" value="UniProtKB-EC"/>
</dbReference>
<dbReference type="EMBL" id="JABXXQ010000333">
    <property type="protein sequence ID" value="NVN31291.1"/>
    <property type="molecule type" value="Genomic_DNA"/>
</dbReference>
<dbReference type="InterPro" id="IPR036291">
    <property type="entry name" value="NAD(P)-bd_dom_sf"/>
</dbReference>
<reference evidence="3 5" key="1">
    <citation type="submission" date="2020-06" db="EMBL/GenBank/DDBJ databases">
        <title>Description of novel acetic acid bacteria.</title>
        <authorList>
            <person name="Sombolestani A."/>
        </authorList>
    </citation>
    <scope>NUCLEOTIDE SEQUENCE [LARGE SCALE GENOMIC DNA]</scope>
    <source>
        <strain evidence="3 5">LMG 26838</strain>
    </source>
</reference>
<dbReference type="CDD" id="cd05228">
    <property type="entry name" value="AR_FR_like_1_SDR_e"/>
    <property type="match status" value="1"/>
</dbReference>
<dbReference type="GO" id="GO:0004029">
    <property type="term" value="F:aldehyde dehydrogenase (NAD+) activity"/>
    <property type="evidence" value="ECO:0007669"/>
    <property type="project" value="TreeGrafter"/>
</dbReference>
<sequence length="329" mass="35398">MTTLITGATGFVGSAVARVLAGRGHRIRLMARSGADLSNTEGLDAEHVTGDLTRPETFDAALRGCRYLVHVAADYRLWVPDPGRMMTANVTGTRLLMLAARRAGVERIVYCSSVAALGLVGDGSIADEETPVDPKKIVGVYKQSKYRAEQEVLRLVREAALPAVIVNPSTPVGPRDIKPTPTGRMIADAANGKMPAFVDTGLNIVHVDDVAIGHALALERGAVGRKYILGGEDMSLRDLFALVSDIAQRTPPRISLDQRVLWPLAIGAETAARVFGIDPVVTREMLSMSKKKMYFSSARARAELGYSPRPAREAVEDAVGWFRAHGMVA</sequence>
<keyword evidence="4" id="KW-1185">Reference proteome</keyword>
<dbReference type="InterPro" id="IPR051783">
    <property type="entry name" value="NAD(P)-dependent_oxidoreduct"/>
</dbReference>
<organism evidence="2 4">
    <name type="scientific">Endobacter medicaginis</name>
    <dbReference type="NCBI Taxonomy" id="1181271"/>
    <lineage>
        <taxon>Bacteria</taxon>
        <taxon>Pseudomonadati</taxon>
        <taxon>Pseudomonadota</taxon>
        <taxon>Alphaproteobacteria</taxon>
        <taxon>Acetobacterales</taxon>
        <taxon>Acetobacteraceae</taxon>
        <taxon>Endobacter</taxon>
    </lineage>
</organism>
<dbReference type="PANTHER" id="PTHR48079">
    <property type="entry name" value="PROTEIN YEEZ"/>
    <property type="match status" value="1"/>
</dbReference>
<dbReference type="PANTHER" id="PTHR48079:SF6">
    <property type="entry name" value="NAD(P)-BINDING DOMAIN-CONTAINING PROTEIN-RELATED"/>
    <property type="match status" value="1"/>
</dbReference>
<proteinExistence type="predicted"/>
<dbReference type="EC" id="1.1.1.219" evidence="2"/>
<feature type="domain" description="NAD-dependent epimerase/dehydratase" evidence="1">
    <location>
        <begin position="4"/>
        <end position="230"/>
    </location>
</feature>
<evidence type="ECO:0000313" key="3">
    <source>
        <dbReference type="EMBL" id="NVN31291.1"/>
    </source>
</evidence>
<dbReference type="RefSeq" id="WP_176625516.1">
    <property type="nucleotide sequence ID" value="NZ_JABXXQ010000333.1"/>
</dbReference>
<evidence type="ECO:0000313" key="2">
    <source>
        <dbReference type="EMBL" id="MBB3172351.1"/>
    </source>
</evidence>
<dbReference type="Gene3D" id="3.40.50.720">
    <property type="entry name" value="NAD(P)-binding Rossmann-like Domain"/>
    <property type="match status" value="1"/>
</dbReference>
<dbReference type="NCBIfam" id="TIGR03466">
    <property type="entry name" value="HpnA"/>
    <property type="match status" value="1"/>
</dbReference>
<name>A0A839UYG1_9PROT</name>
<dbReference type="InterPro" id="IPR017829">
    <property type="entry name" value="Hopanoid-assoc_sugar_epimerase"/>
</dbReference>
<evidence type="ECO:0000313" key="5">
    <source>
        <dbReference type="Proteomes" id="UP000565205"/>
    </source>
</evidence>
<evidence type="ECO:0000259" key="1">
    <source>
        <dbReference type="Pfam" id="PF01370"/>
    </source>
</evidence>
<dbReference type="InterPro" id="IPR001509">
    <property type="entry name" value="Epimerase_deHydtase"/>
</dbReference>
<dbReference type="Proteomes" id="UP000557688">
    <property type="component" value="Unassembled WGS sequence"/>
</dbReference>
<dbReference type="SUPFAM" id="SSF51735">
    <property type="entry name" value="NAD(P)-binding Rossmann-fold domains"/>
    <property type="match status" value="1"/>
</dbReference>
<protein>
    <submittedName>
        <fullName evidence="2">Dihydroflavonol-4-reductase</fullName>
        <ecNumber evidence="2">1.1.1.219</ecNumber>
    </submittedName>
    <submittedName>
        <fullName evidence="3">NAD-dependent epimerase/dehydratase family protein</fullName>
    </submittedName>
</protein>
<comment type="caution">
    <text evidence="2">The sequence shown here is derived from an EMBL/GenBank/DDBJ whole genome shotgun (WGS) entry which is preliminary data.</text>
</comment>
<dbReference type="Proteomes" id="UP000565205">
    <property type="component" value="Unassembled WGS sequence"/>
</dbReference>
<dbReference type="AlphaFoldDB" id="A0A839UYG1"/>
<dbReference type="EMBL" id="JACHXV010000001">
    <property type="protein sequence ID" value="MBB3172351.1"/>
    <property type="molecule type" value="Genomic_DNA"/>
</dbReference>